<dbReference type="InterPro" id="IPR028457">
    <property type="entry name" value="ABI"/>
</dbReference>
<comment type="similarity">
    <text evidence="1">Belongs to the ABI family.</text>
</comment>
<reference evidence="3" key="1">
    <citation type="submission" date="2019-09" db="EMBL/GenBank/DDBJ databases">
        <title>Draft genome information of white flower Hibiscus syriacus.</title>
        <authorList>
            <person name="Kim Y.-M."/>
        </authorList>
    </citation>
    <scope>NUCLEOTIDE SEQUENCE [LARGE SCALE GENOMIC DNA]</scope>
    <source>
        <strain evidence="3">YM2019G1</strain>
    </source>
</reference>
<dbReference type="Proteomes" id="UP000436088">
    <property type="component" value="Unassembled WGS sequence"/>
</dbReference>
<dbReference type="Gene3D" id="6.10.140.1620">
    <property type="match status" value="1"/>
</dbReference>
<organism evidence="3 4">
    <name type="scientific">Hibiscus syriacus</name>
    <name type="common">Rose of Sharon</name>
    <dbReference type="NCBI Taxonomy" id="106335"/>
    <lineage>
        <taxon>Eukaryota</taxon>
        <taxon>Viridiplantae</taxon>
        <taxon>Streptophyta</taxon>
        <taxon>Embryophyta</taxon>
        <taxon>Tracheophyta</taxon>
        <taxon>Spermatophyta</taxon>
        <taxon>Magnoliopsida</taxon>
        <taxon>eudicotyledons</taxon>
        <taxon>Gunneridae</taxon>
        <taxon>Pentapetalae</taxon>
        <taxon>rosids</taxon>
        <taxon>malvids</taxon>
        <taxon>Malvales</taxon>
        <taxon>Malvaceae</taxon>
        <taxon>Malvoideae</taxon>
        <taxon>Hibiscus</taxon>
    </lineage>
</organism>
<gene>
    <name evidence="3" type="ORF">F3Y22_tig00116984pilonHSYRG00209</name>
</gene>
<dbReference type="AlphaFoldDB" id="A0A6A2XGV9"/>
<evidence type="ECO:0000313" key="4">
    <source>
        <dbReference type="Proteomes" id="UP000436088"/>
    </source>
</evidence>
<dbReference type="OrthoDB" id="5971719at2759"/>
<comment type="caution">
    <text evidence="3">The sequence shown here is derived from an EMBL/GenBank/DDBJ whole genome shotgun (WGS) entry which is preliminary data.</text>
</comment>
<accession>A0A6A2XGV9</accession>
<keyword evidence="4" id="KW-1185">Reference proteome</keyword>
<protein>
    <submittedName>
        <fullName evidence="3">Protein ABIL1</fullName>
    </submittedName>
</protein>
<evidence type="ECO:0000313" key="3">
    <source>
        <dbReference type="EMBL" id="KAE8657679.1"/>
    </source>
</evidence>
<proteinExistence type="inferred from homology"/>
<dbReference type="EMBL" id="VEPZ02001756">
    <property type="protein sequence ID" value="KAE8657679.1"/>
    <property type="molecule type" value="Genomic_DNA"/>
</dbReference>
<evidence type="ECO:0000256" key="1">
    <source>
        <dbReference type="ARBA" id="ARBA00010020"/>
    </source>
</evidence>
<comment type="function">
    <text evidence="2">Involved in regulation of actin and microtubule organization. Part of a WAVE complex that activates the Arp2/3 complex.</text>
</comment>
<dbReference type="PANTHER" id="PTHR10460">
    <property type="entry name" value="ABL INTERACTOR FAMILY MEMBER"/>
    <property type="match status" value="1"/>
</dbReference>
<sequence length="287" mass="32333">MVVPAMTFDEFSLEHSKSFVKALQELKNLRPQLYSAAEYCEKSYLHSEKKQMVLDNLKEYAVQALVNAVDHLGTVAYKLTDLLEQQTWEVSTMELKASCLNQQLLTCQTYTSKQGLKQQQLLAFIPRHHKHYILPNSVHFSPHVHMDYRQNYSQASLLQPSDSTEPKPFSWYLASGTKPNLKGTSETLASNEISKPLGHGSEVFQLFDNGYDTRTKSSASPFPASTALVPTLRIMHRESEGSKPMTAIGSFDNQKRPIIRAPVKNKSLLSAFFVKQKAMKIKAGHVA</sequence>
<dbReference type="PANTHER" id="PTHR10460:SF0">
    <property type="entry name" value="ABELSON INTERACTING PROTEIN, ISOFORM D"/>
    <property type="match status" value="1"/>
</dbReference>
<name>A0A6A2XGV9_HIBSY</name>
<evidence type="ECO:0000256" key="2">
    <source>
        <dbReference type="ARBA" id="ARBA00025223"/>
    </source>
</evidence>